<reference evidence="3 4" key="1">
    <citation type="submission" date="2015-05" db="EMBL/GenBank/DDBJ databases">
        <authorList>
            <person name="Wang D.B."/>
            <person name="Wang M."/>
        </authorList>
    </citation>
    <scope>NUCLEOTIDE SEQUENCE [LARGE SCALE GENOMIC DNA]</scope>
    <source>
        <strain evidence="3">VL1</strain>
    </source>
</reference>
<dbReference type="PANTHER" id="PTHR28041">
    <property type="entry name" value="54S RIBOSOMAL PROTEIN L25, MITOCHONDRIAL"/>
    <property type="match status" value="1"/>
</dbReference>
<evidence type="ECO:0000313" key="4">
    <source>
        <dbReference type="Proteomes" id="UP000044602"/>
    </source>
</evidence>
<dbReference type="STRING" id="100787.A0A0G4KFE2"/>
<sequence length="214" mass="24262">MYVQGSVLTAPKFESRTDYHPRASPDSSRASIETPLSNTRLHTAIDAMMAASQPYAQLAKALPARLQRFIARYPAPSILPAGATPETFKTGYQEASANPFSRQKHPVTGVWHEPVYSLRRQAELVKLAREHGVEELLPPTVKGSEYQLAHRVEHGLRVKGTGVGQKVKGHQHERMVMPRMERRRNAMLNMPDLMRQWKKVGKYRWKKFPKSVNG</sequence>
<dbReference type="GO" id="GO:0005762">
    <property type="term" value="C:mitochondrial large ribosomal subunit"/>
    <property type="evidence" value="ECO:0007669"/>
    <property type="project" value="InterPro"/>
</dbReference>
<dbReference type="InterPro" id="IPR040922">
    <property type="entry name" value="Ribosomal_mL59_dom"/>
</dbReference>
<dbReference type="EMBL" id="CVQH01000447">
    <property type="protein sequence ID" value="CRJ85809.1"/>
    <property type="molecule type" value="Genomic_DNA"/>
</dbReference>
<dbReference type="AlphaFoldDB" id="A0A0G4KFE2"/>
<organism evidence="3 4">
    <name type="scientific">Verticillium longisporum</name>
    <name type="common">Verticillium dahliae var. longisporum</name>
    <dbReference type="NCBI Taxonomy" id="100787"/>
    <lineage>
        <taxon>Eukaryota</taxon>
        <taxon>Fungi</taxon>
        <taxon>Dikarya</taxon>
        <taxon>Ascomycota</taxon>
        <taxon>Pezizomycotina</taxon>
        <taxon>Sordariomycetes</taxon>
        <taxon>Hypocreomycetidae</taxon>
        <taxon>Glomerellales</taxon>
        <taxon>Plectosphaerellaceae</taxon>
        <taxon>Verticillium</taxon>
    </lineage>
</organism>
<dbReference type="InterPro" id="IPR037507">
    <property type="entry name" value="Ribosomal_mL59"/>
</dbReference>
<name>A0A0G4KFE2_VERLO</name>
<gene>
    <name evidence="3" type="ORF">BN1708_009180</name>
</gene>
<dbReference type="Proteomes" id="UP000044602">
    <property type="component" value="Unassembled WGS sequence"/>
</dbReference>
<dbReference type="Pfam" id="PF18126">
    <property type="entry name" value="Mitoc_mL59"/>
    <property type="match status" value="1"/>
</dbReference>
<evidence type="ECO:0000313" key="3">
    <source>
        <dbReference type="EMBL" id="CRJ85809.1"/>
    </source>
</evidence>
<feature type="region of interest" description="Disordered" evidence="1">
    <location>
        <begin position="13"/>
        <end position="33"/>
    </location>
</feature>
<feature type="domain" description="Large ribosomal subunit protein mL59" evidence="2">
    <location>
        <begin position="65"/>
        <end position="199"/>
    </location>
</feature>
<evidence type="ECO:0000256" key="1">
    <source>
        <dbReference type="SAM" id="MobiDB-lite"/>
    </source>
</evidence>
<dbReference type="GO" id="GO:0003735">
    <property type="term" value="F:structural constituent of ribosome"/>
    <property type="evidence" value="ECO:0007669"/>
    <property type="project" value="InterPro"/>
</dbReference>
<feature type="compositionally biased region" description="Basic and acidic residues" evidence="1">
    <location>
        <begin position="13"/>
        <end position="23"/>
    </location>
</feature>
<accession>A0A0G4KFE2</accession>
<keyword evidence="4" id="KW-1185">Reference proteome</keyword>
<dbReference type="PANTHER" id="PTHR28041:SF1">
    <property type="entry name" value="LARGE RIBOSOMAL SUBUNIT PROTEIN ML59"/>
    <property type="match status" value="1"/>
</dbReference>
<evidence type="ECO:0000259" key="2">
    <source>
        <dbReference type="Pfam" id="PF18126"/>
    </source>
</evidence>
<protein>
    <recommendedName>
        <fullName evidence="2">Large ribosomal subunit protein mL59 domain-containing protein</fullName>
    </recommendedName>
</protein>
<proteinExistence type="predicted"/>